<evidence type="ECO:0000256" key="4">
    <source>
        <dbReference type="PROSITE-ProRule" id="PRU00433"/>
    </source>
</evidence>
<reference evidence="6 7" key="1">
    <citation type="submission" date="2016-10" db="EMBL/GenBank/DDBJ databases">
        <title>Complete Genome Sequence of Peptococcaceae strain DCMF.</title>
        <authorList>
            <person name="Edwards R.J."/>
            <person name="Holland S.I."/>
            <person name="Deshpande N.P."/>
            <person name="Wong Y.K."/>
            <person name="Ertan H."/>
            <person name="Manefield M."/>
            <person name="Russell T.L."/>
            <person name="Lee M.J."/>
        </authorList>
    </citation>
    <scope>NUCLEOTIDE SEQUENCE [LARGE SCALE GENOMIC DNA]</scope>
    <source>
        <strain evidence="6 7">DCMF</strain>
    </source>
</reference>
<dbReference type="InterPro" id="IPR036909">
    <property type="entry name" value="Cyt_c-like_dom_sf"/>
</dbReference>
<dbReference type="EMBL" id="CP017634">
    <property type="protein sequence ID" value="ATW28611.1"/>
    <property type="molecule type" value="Genomic_DNA"/>
</dbReference>
<protein>
    <recommendedName>
        <fullName evidence="5">Cytochrome c domain-containing protein</fullName>
    </recommendedName>
</protein>
<dbReference type="AlphaFoldDB" id="A0A3G1L1S8"/>
<proteinExistence type="predicted"/>
<dbReference type="PROSITE" id="PS51007">
    <property type="entry name" value="CYTC"/>
    <property type="match status" value="1"/>
</dbReference>
<organism evidence="6 7">
    <name type="scientific">Formimonas warabiya</name>
    <dbReference type="NCBI Taxonomy" id="1761012"/>
    <lineage>
        <taxon>Bacteria</taxon>
        <taxon>Bacillati</taxon>
        <taxon>Bacillota</taxon>
        <taxon>Clostridia</taxon>
        <taxon>Eubacteriales</taxon>
        <taxon>Peptococcaceae</taxon>
        <taxon>Candidatus Formimonas</taxon>
    </lineage>
</organism>
<evidence type="ECO:0000259" key="5">
    <source>
        <dbReference type="PROSITE" id="PS51007"/>
    </source>
</evidence>
<evidence type="ECO:0000256" key="3">
    <source>
        <dbReference type="ARBA" id="ARBA00023004"/>
    </source>
</evidence>
<keyword evidence="7" id="KW-1185">Reference proteome</keyword>
<dbReference type="Gene3D" id="1.10.760.10">
    <property type="entry name" value="Cytochrome c-like domain"/>
    <property type="match status" value="1"/>
</dbReference>
<dbReference type="GO" id="GO:0020037">
    <property type="term" value="F:heme binding"/>
    <property type="evidence" value="ECO:0007669"/>
    <property type="project" value="InterPro"/>
</dbReference>
<sequence length="408" mass="44465">MAPELEKSTLARVKEGQRIFRYDTFGDEDFWGNTLKLHQAIAGEKLGGVGPGVSPKTALSVGLKVDAQALPRDLATGLKEGKINLDDPAATLALLKNNAVVGLTGFFDEQGQLTSMGIQCSLCHSTVDDSIAPGIGRRLDGWANRDLNVGAIIGLSPNLKAIADRLGIDVATVKKVLASWGPGKFDAELLQDGKGFRPDGKAAATLLPPAFGLAGINLHTWTGWGSVPYWNAYVANTQMRGKGTFYDPRLNNPEKYPIAVKTKDWNIRNNPDLITSKLPDLHLYQLVLTAPKPPTGSYDREAARRGEALFNGKATCASCHVPPLYNEPGWAMHTPGEMGIDGFQAYRSPTNRYRTAPLAGLWTHQKGGFYHDGRFATLLDVVNHYNALFRLKLTDQEKNDLVEFLKSI</sequence>
<dbReference type="PANTHER" id="PTHR30600">
    <property type="entry name" value="CYTOCHROME C PEROXIDASE-RELATED"/>
    <property type="match status" value="1"/>
</dbReference>
<evidence type="ECO:0000313" key="6">
    <source>
        <dbReference type="EMBL" id="ATW28611.1"/>
    </source>
</evidence>
<feature type="domain" description="Cytochrome c" evidence="5">
    <location>
        <begin position="301"/>
        <end position="408"/>
    </location>
</feature>
<dbReference type="SUPFAM" id="SSF46626">
    <property type="entry name" value="Cytochrome c"/>
    <property type="match status" value="1"/>
</dbReference>
<gene>
    <name evidence="6" type="ORF">DCMF_13955</name>
</gene>
<evidence type="ECO:0000256" key="2">
    <source>
        <dbReference type="ARBA" id="ARBA00022723"/>
    </source>
</evidence>
<keyword evidence="3 4" id="KW-0408">Iron</keyword>
<dbReference type="Proteomes" id="UP000323521">
    <property type="component" value="Chromosome"/>
</dbReference>
<dbReference type="KEGG" id="fwa:DCMF_13955"/>
<keyword evidence="2 4" id="KW-0479">Metal-binding</keyword>
<dbReference type="InterPro" id="IPR009056">
    <property type="entry name" value="Cyt_c-like_dom"/>
</dbReference>
<dbReference type="GO" id="GO:0009055">
    <property type="term" value="F:electron transfer activity"/>
    <property type="evidence" value="ECO:0007669"/>
    <property type="project" value="InterPro"/>
</dbReference>
<keyword evidence="1 4" id="KW-0349">Heme</keyword>
<evidence type="ECO:0000256" key="1">
    <source>
        <dbReference type="ARBA" id="ARBA00022617"/>
    </source>
</evidence>
<evidence type="ECO:0000313" key="7">
    <source>
        <dbReference type="Proteomes" id="UP000323521"/>
    </source>
</evidence>
<dbReference type="GO" id="GO:0004130">
    <property type="term" value="F:cytochrome-c peroxidase activity"/>
    <property type="evidence" value="ECO:0007669"/>
    <property type="project" value="TreeGrafter"/>
</dbReference>
<dbReference type="PANTHER" id="PTHR30600:SF9">
    <property type="entry name" value="BLR7738 PROTEIN"/>
    <property type="match status" value="1"/>
</dbReference>
<name>A0A3G1L1S8_FORW1</name>
<dbReference type="GO" id="GO:0046872">
    <property type="term" value="F:metal ion binding"/>
    <property type="evidence" value="ECO:0007669"/>
    <property type="project" value="UniProtKB-KW"/>
</dbReference>
<dbReference type="InterPro" id="IPR051395">
    <property type="entry name" value="Cytochrome_c_Peroxidase/MauG"/>
</dbReference>
<accession>A0A3G1L1S8</accession>